<dbReference type="AlphaFoldDB" id="A0A4Y8WSM9"/>
<dbReference type="Proteomes" id="UP000297225">
    <property type="component" value="Unassembled WGS sequence"/>
</dbReference>
<accession>A0A4Y8WSM9</accession>
<proteinExistence type="predicted"/>
<name>A0A4Y8WSM9_9PORP</name>
<evidence type="ECO:0000313" key="2">
    <source>
        <dbReference type="Proteomes" id="UP000297225"/>
    </source>
</evidence>
<evidence type="ECO:0000313" key="1">
    <source>
        <dbReference type="EMBL" id="TFH97530.1"/>
    </source>
</evidence>
<sequence>MNNRSLYMICAFVALVLLILERREIRFVDIIGHVVLCGGAIYYVVHQYKLKKSVTLLMALMAALGIVYNPIYLPHLPNVGWVIAHVVAMVLFYLVSLRTPIGEAIGKHLTEK</sequence>
<dbReference type="STRING" id="1122973.GCA_000379925_01274"/>
<organism evidence="1 2">
    <name type="scientific">Porphyromonas levii</name>
    <dbReference type="NCBI Taxonomy" id="28114"/>
    <lineage>
        <taxon>Bacteria</taxon>
        <taxon>Pseudomonadati</taxon>
        <taxon>Bacteroidota</taxon>
        <taxon>Bacteroidia</taxon>
        <taxon>Bacteroidales</taxon>
        <taxon>Porphyromonadaceae</taxon>
        <taxon>Porphyromonas</taxon>
    </lineage>
</organism>
<comment type="caution">
    <text evidence="1">The sequence shown here is derived from an EMBL/GenBank/DDBJ whole genome shotgun (WGS) entry which is preliminary data.</text>
</comment>
<dbReference type="OrthoDB" id="9832755at2"/>
<keyword evidence="2" id="KW-1185">Reference proteome</keyword>
<reference evidence="1 2" key="1">
    <citation type="submission" date="2019-03" db="EMBL/GenBank/DDBJ databases">
        <title>Porphyromonas levii Isolated from the Uterus of Dairy Cows.</title>
        <authorList>
            <person name="Francis A.M."/>
        </authorList>
    </citation>
    <scope>NUCLEOTIDE SEQUENCE [LARGE SCALE GENOMIC DNA]</scope>
    <source>
        <strain evidence="1 2">AF5678</strain>
    </source>
</reference>
<protein>
    <submittedName>
        <fullName evidence="1">Uncharacterized protein</fullName>
    </submittedName>
</protein>
<dbReference type="EMBL" id="SPNC01000001">
    <property type="protein sequence ID" value="TFH97530.1"/>
    <property type="molecule type" value="Genomic_DNA"/>
</dbReference>
<gene>
    <name evidence="1" type="ORF">E4P47_00185</name>
</gene>
<dbReference type="RefSeq" id="WP_018358514.1">
    <property type="nucleotide sequence ID" value="NZ_JADRFP010000007.1"/>
</dbReference>